<dbReference type="EMBL" id="JAHDVG010000488">
    <property type="protein sequence ID" value="KAH1165725.1"/>
    <property type="molecule type" value="Genomic_DNA"/>
</dbReference>
<sequence length="128" mass="14264">MGVPLRGMDKGSTAMNQVRPEVHSAAGAVKVQEKHFVNEGITCSLVPRLLLLQDQDPELVKELIDTLLMVMVKYFRLALEDFNMHVDSSHLPLYDSHLFGRIHTASRTLDLVLGLDVNTEDITAQPLS</sequence>
<name>A0A9D3WRE8_9SAUR</name>
<protein>
    <submittedName>
        <fullName evidence="1">Uncharacterized protein</fullName>
    </submittedName>
</protein>
<comment type="caution">
    <text evidence="1">The sequence shown here is derived from an EMBL/GenBank/DDBJ whole genome shotgun (WGS) entry which is preliminary data.</text>
</comment>
<dbReference type="AlphaFoldDB" id="A0A9D3WRE8"/>
<proteinExistence type="predicted"/>
<evidence type="ECO:0000313" key="1">
    <source>
        <dbReference type="EMBL" id="KAH1165725.1"/>
    </source>
</evidence>
<keyword evidence="2" id="KW-1185">Reference proteome</keyword>
<accession>A0A9D3WRE8</accession>
<dbReference type="Proteomes" id="UP000827986">
    <property type="component" value="Unassembled WGS sequence"/>
</dbReference>
<reference evidence="1" key="1">
    <citation type="submission" date="2021-09" db="EMBL/GenBank/DDBJ databases">
        <title>The genome of Mauremys mutica provides insights into the evolution of semi-aquatic lifestyle.</title>
        <authorList>
            <person name="Gong S."/>
            <person name="Gao Y."/>
        </authorList>
    </citation>
    <scope>NUCLEOTIDE SEQUENCE</scope>
    <source>
        <strain evidence="1">MM-2020</strain>
        <tissue evidence="1">Muscle</tissue>
    </source>
</reference>
<organism evidence="1 2">
    <name type="scientific">Mauremys mutica</name>
    <name type="common">yellowpond turtle</name>
    <dbReference type="NCBI Taxonomy" id="74926"/>
    <lineage>
        <taxon>Eukaryota</taxon>
        <taxon>Metazoa</taxon>
        <taxon>Chordata</taxon>
        <taxon>Craniata</taxon>
        <taxon>Vertebrata</taxon>
        <taxon>Euteleostomi</taxon>
        <taxon>Archelosauria</taxon>
        <taxon>Testudinata</taxon>
        <taxon>Testudines</taxon>
        <taxon>Cryptodira</taxon>
        <taxon>Durocryptodira</taxon>
        <taxon>Testudinoidea</taxon>
        <taxon>Geoemydidae</taxon>
        <taxon>Geoemydinae</taxon>
        <taxon>Mauremys</taxon>
    </lineage>
</organism>
<evidence type="ECO:0000313" key="2">
    <source>
        <dbReference type="Proteomes" id="UP000827986"/>
    </source>
</evidence>
<gene>
    <name evidence="1" type="ORF">KIL84_023284</name>
</gene>